<comment type="caution">
    <text evidence="8">The sequence shown here is derived from an EMBL/GenBank/DDBJ whole genome shotgun (WGS) entry which is preliminary data.</text>
</comment>
<feature type="compositionally biased region" description="Polar residues" evidence="6">
    <location>
        <begin position="516"/>
        <end position="539"/>
    </location>
</feature>
<keyword evidence="4" id="KW-0862">Zinc</keyword>
<evidence type="ECO:0000256" key="4">
    <source>
        <dbReference type="ARBA" id="ARBA00022833"/>
    </source>
</evidence>
<evidence type="ECO:0000256" key="6">
    <source>
        <dbReference type="SAM" id="MobiDB-lite"/>
    </source>
</evidence>
<evidence type="ECO:0000313" key="8">
    <source>
        <dbReference type="EMBL" id="OWF54978.1"/>
    </source>
</evidence>
<dbReference type="Pfam" id="PF00096">
    <property type="entry name" value="zf-C2H2"/>
    <property type="match status" value="1"/>
</dbReference>
<feature type="compositionally biased region" description="Basic and acidic residues" evidence="6">
    <location>
        <begin position="162"/>
        <end position="181"/>
    </location>
</feature>
<accession>A0A210R1R4</accession>
<evidence type="ECO:0000256" key="1">
    <source>
        <dbReference type="ARBA" id="ARBA00022723"/>
    </source>
</evidence>
<feature type="domain" description="C2H2-type" evidence="7">
    <location>
        <begin position="300"/>
        <end position="323"/>
    </location>
</feature>
<dbReference type="SUPFAM" id="SSF75712">
    <property type="entry name" value="Rad50 coiled-coil Zn hook"/>
    <property type="match status" value="1"/>
</dbReference>
<dbReference type="GO" id="GO:0008270">
    <property type="term" value="F:zinc ion binding"/>
    <property type="evidence" value="ECO:0007669"/>
    <property type="project" value="UniProtKB-KW"/>
</dbReference>
<keyword evidence="9" id="KW-1185">Reference proteome</keyword>
<protein>
    <submittedName>
        <fullName evidence="8">Zinc finger protein 358</fullName>
    </submittedName>
</protein>
<dbReference type="PROSITE" id="PS00028">
    <property type="entry name" value="ZINC_FINGER_C2H2_1"/>
    <property type="match status" value="3"/>
</dbReference>
<dbReference type="InterPro" id="IPR013087">
    <property type="entry name" value="Znf_C2H2_type"/>
</dbReference>
<dbReference type="PANTHER" id="PTHR24379">
    <property type="entry name" value="KRAB AND ZINC FINGER DOMAIN-CONTAINING"/>
    <property type="match status" value="1"/>
</dbReference>
<evidence type="ECO:0000259" key="7">
    <source>
        <dbReference type="PROSITE" id="PS50157"/>
    </source>
</evidence>
<keyword evidence="1" id="KW-0479">Metal-binding</keyword>
<proteinExistence type="predicted"/>
<sequence length="644" mass="73357">MPVVFGVEVGDSNEVDWDWDAELIDTNTGKKVFDLSHQYVPPDQLFASSKDGPCLLSCHSCAAVMKIEELIQVKREFHPEVDVDDVFSDMENKYRSEIAPICYACVQIMTGTPDIGCPSVFSEVTEAYDHRNNYMPHASNWTATSVKEDDEDQQENYNNAETTDRTLQDHATVKNDPKSIDVENEDSGEEEMDNGDTSGGDVKKQEMMEEYESGVNFPVEDTAMYTCKDCDSEFKTMDEFGKHTRTHDRINARKCPACNVHLSNNKFYEHLKRHGRTIKQTIKELKKISRKEKIKKLKLRKCSVCSWAFHSRSRLKKHRRKVHVKCIFCSDYFMDEKDCKKHIVQEKCNVYRKSKEKAFSISPQHRFPCTTCQKVHFSQDDLTRHLKMHITYKKCRICGLKIRSGEMFTGHMRQHRIEQKGDSIDSSSLTPAPQCVVGKNASSCTIDERSSYESTSPAHTVQEAEVDTTIILTTWRQLSLRIKNMAKSDQGTNSTDISRSSISSSNAIANSDTTNITNITPVSNSPTKRNHQVCSNNSISDPIDNKQTCSNMITSEEMHDAMKKGGHKCKSSSSEKENMTRLPKSVEEIILTKKFSLKSNAKKIYFKKSPDILLANKQQLQHKVINAQESVRSCTPYAGKERDF</sequence>
<evidence type="ECO:0000256" key="2">
    <source>
        <dbReference type="ARBA" id="ARBA00022737"/>
    </source>
</evidence>
<feature type="region of interest" description="Disordered" evidence="6">
    <location>
        <begin position="508"/>
        <end position="539"/>
    </location>
</feature>
<organism evidence="8 9">
    <name type="scientific">Mizuhopecten yessoensis</name>
    <name type="common">Japanese scallop</name>
    <name type="synonym">Patinopecten yessoensis</name>
    <dbReference type="NCBI Taxonomy" id="6573"/>
    <lineage>
        <taxon>Eukaryota</taxon>
        <taxon>Metazoa</taxon>
        <taxon>Spiralia</taxon>
        <taxon>Lophotrochozoa</taxon>
        <taxon>Mollusca</taxon>
        <taxon>Bivalvia</taxon>
        <taxon>Autobranchia</taxon>
        <taxon>Pteriomorphia</taxon>
        <taxon>Pectinida</taxon>
        <taxon>Pectinoidea</taxon>
        <taxon>Pectinidae</taxon>
        <taxon>Mizuhopecten</taxon>
    </lineage>
</organism>
<dbReference type="SMART" id="SM00355">
    <property type="entry name" value="ZnF_C2H2"/>
    <property type="match status" value="6"/>
</dbReference>
<dbReference type="AlphaFoldDB" id="A0A210R1R4"/>
<dbReference type="PROSITE" id="PS50157">
    <property type="entry name" value="ZINC_FINGER_C2H2_2"/>
    <property type="match status" value="3"/>
</dbReference>
<feature type="domain" description="C2H2-type" evidence="7">
    <location>
        <begin position="225"/>
        <end position="252"/>
    </location>
</feature>
<evidence type="ECO:0000313" key="9">
    <source>
        <dbReference type="Proteomes" id="UP000242188"/>
    </source>
</evidence>
<dbReference type="Gene3D" id="3.30.160.60">
    <property type="entry name" value="Classic Zinc Finger"/>
    <property type="match status" value="2"/>
</dbReference>
<keyword evidence="2" id="KW-0677">Repeat</keyword>
<feature type="domain" description="C2H2-type" evidence="7">
    <location>
        <begin position="367"/>
        <end position="394"/>
    </location>
</feature>
<feature type="region of interest" description="Disordered" evidence="6">
    <location>
        <begin position="143"/>
        <end position="202"/>
    </location>
</feature>
<dbReference type="PANTHER" id="PTHR24379:SF121">
    <property type="entry name" value="C2H2-TYPE DOMAIN-CONTAINING PROTEIN"/>
    <property type="match status" value="1"/>
</dbReference>
<keyword evidence="3 5" id="KW-0863">Zinc-finger</keyword>
<evidence type="ECO:0000256" key="5">
    <source>
        <dbReference type="PROSITE-ProRule" id="PRU00042"/>
    </source>
</evidence>
<gene>
    <name evidence="8" type="ORF">KP79_PYT17990</name>
</gene>
<name>A0A210R1R4_MIZYE</name>
<dbReference type="EMBL" id="NEDP02000796">
    <property type="protein sequence ID" value="OWF54978.1"/>
    <property type="molecule type" value="Genomic_DNA"/>
</dbReference>
<evidence type="ECO:0000256" key="3">
    <source>
        <dbReference type="ARBA" id="ARBA00022771"/>
    </source>
</evidence>
<reference evidence="8 9" key="1">
    <citation type="journal article" date="2017" name="Nat. Ecol. Evol.">
        <title>Scallop genome provides insights into evolution of bilaterian karyotype and development.</title>
        <authorList>
            <person name="Wang S."/>
            <person name="Zhang J."/>
            <person name="Jiao W."/>
            <person name="Li J."/>
            <person name="Xun X."/>
            <person name="Sun Y."/>
            <person name="Guo X."/>
            <person name="Huan P."/>
            <person name="Dong B."/>
            <person name="Zhang L."/>
            <person name="Hu X."/>
            <person name="Sun X."/>
            <person name="Wang J."/>
            <person name="Zhao C."/>
            <person name="Wang Y."/>
            <person name="Wang D."/>
            <person name="Huang X."/>
            <person name="Wang R."/>
            <person name="Lv J."/>
            <person name="Li Y."/>
            <person name="Zhang Z."/>
            <person name="Liu B."/>
            <person name="Lu W."/>
            <person name="Hui Y."/>
            <person name="Liang J."/>
            <person name="Zhou Z."/>
            <person name="Hou R."/>
            <person name="Li X."/>
            <person name="Liu Y."/>
            <person name="Li H."/>
            <person name="Ning X."/>
            <person name="Lin Y."/>
            <person name="Zhao L."/>
            <person name="Xing Q."/>
            <person name="Dou J."/>
            <person name="Li Y."/>
            <person name="Mao J."/>
            <person name="Guo H."/>
            <person name="Dou H."/>
            <person name="Li T."/>
            <person name="Mu C."/>
            <person name="Jiang W."/>
            <person name="Fu Q."/>
            <person name="Fu X."/>
            <person name="Miao Y."/>
            <person name="Liu J."/>
            <person name="Yu Q."/>
            <person name="Li R."/>
            <person name="Liao H."/>
            <person name="Li X."/>
            <person name="Kong Y."/>
            <person name="Jiang Z."/>
            <person name="Chourrout D."/>
            <person name="Li R."/>
            <person name="Bao Z."/>
        </authorList>
    </citation>
    <scope>NUCLEOTIDE SEQUENCE [LARGE SCALE GENOMIC DNA]</scope>
    <source>
        <strain evidence="8 9">PY_sf001</strain>
    </source>
</reference>
<dbReference type="OrthoDB" id="9411774at2759"/>
<dbReference type="Proteomes" id="UP000242188">
    <property type="component" value="Unassembled WGS sequence"/>
</dbReference>
<feature type="compositionally biased region" description="Acidic residues" evidence="6">
    <location>
        <begin position="182"/>
        <end position="194"/>
    </location>
</feature>